<comment type="function">
    <text evidence="1 10">Controls the rotational direction of flagella during chemotaxis.</text>
</comment>
<proteinExistence type="inferred from homology"/>
<keyword evidence="6 10" id="KW-0812">Transmembrane</keyword>
<reference evidence="12" key="1">
    <citation type="journal article" date="2017" name="Proc. Natl. Acad. Sci. U.S.A.">
        <title>Simulation of Deepwater Horizon oil plume reveals substrate specialization within a complex community of hydrocarbon-degraders.</title>
        <authorList>
            <person name="Hu P."/>
            <person name="Dubinsky E.A."/>
            <person name="Probst A.J."/>
            <person name="Wang J."/>
            <person name="Sieber C.M.K."/>
            <person name="Tom L.M."/>
            <person name="Gardinali P."/>
            <person name="Banfield J.F."/>
            <person name="Atlas R.M."/>
            <person name="Andersen G.L."/>
        </authorList>
    </citation>
    <scope>NUCLEOTIDE SEQUENCE [LARGE SCALE GENOMIC DNA]</scope>
</reference>
<gene>
    <name evidence="11" type="ORF">A9Q84_04295</name>
</gene>
<keyword evidence="9 10" id="KW-0472">Membrane</keyword>
<evidence type="ECO:0000256" key="2">
    <source>
        <dbReference type="ARBA" id="ARBA00004162"/>
    </source>
</evidence>
<name>A0A1Y5FG53_9BACT</name>
<evidence type="ECO:0000256" key="6">
    <source>
        <dbReference type="ARBA" id="ARBA00022692"/>
    </source>
</evidence>
<sequence>MADGDANLGGGPAPGGGKNPLLTVVMVLQLGLMGTIAYFQYMNHQKLAATETIMDVVKKDIEQKASGVDESSETGEAREEDGILFPLDNFTANLAQGDGPRRFVRLNAVLKFNKDSSEEEFKARKPQVRDTIISILNSKRAEDLLKIEGKNYLKEEIKAAINSFLVDGKVIDVFYVSFQIN</sequence>
<organism evidence="11 12">
    <name type="scientific">Halobacteriovorax marinus</name>
    <dbReference type="NCBI Taxonomy" id="97084"/>
    <lineage>
        <taxon>Bacteria</taxon>
        <taxon>Pseudomonadati</taxon>
        <taxon>Bdellovibrionota</taxon>
        <taxon>Bacteriovoracia</taxon>
        <taxon>Bacteriovoracales</taxon>
        <taxon>Halobacteriovoraceae</taxon>
        <taxon>Halobacteriovorax</taxon>
    </lineage>
</organism>
<keyword evidence="5 10" id="KW-0145">Chemotaxis</keyword>
<dbReference type="GO" id="GO:0009425">
    <property type="term" value="C:bacterial-type flagellum basal body"/>
    <property type="evidence" value="ECO:0007669"/>
    <property type="project" value="InterPro"/>
</dbReference>
<evidence type="ECO:0000256" key="1">
    <source>
        <dbReference type="ARBA" id="ARBA00002254"/>
    </source>
</evidence>
<dbReference type="AlphaFoldDB" id="A0A1Y5FG53"/>
<evidence type="ECO:0000256" key="7">
    <source>
        <dbReference type="ARBA" id="ARBA00022779"/>
    </source>
</evidence>
<accession>A0A1Y5FG53</accession>
<dbReference type="EMBL" id="MAAO01000004">
    <property type="protein sequence ID" value="OUR98643.1"/>
    <property type="molecule type" value="Genomic_DNA"/>
</dbReference>
<keyword evidence="7 10" id="KW-0283">Flagellar rotation</keyword>
<comment type="similarity">
    <text evidence="3 10">Belongs to the FliL family.</text>
</comment>
<dbReference type="PANTHER" id="PTHR35091">
    <property type="entry name" value="FLAGELLAR PROTEIN FLIL"/>
    <property type="match status" value="1"/>
</dbReference>
<keyword evidence="8 10" id="KW-1133">Transmembrane helix</keyword>
<evidence type="ECO:0000313" key="11">
    <source>
        <dbReference type="EMBL" id="OUR98643.1"/>
    </source>
</evidence>
<evidence type="ECO:0000256" key="3">
    <source>
        <dbReference type="ARBA" id="ARBA00008281"/>
    </source>
</evidence>
<evidence type="ECO:0000256" key="4">
    <source>
        <dbReference type="ARBA" id="ARBA00022475"/>
    </source>
</evidence>
<dbReference type="GO" id="GO:0005886">
    <property type="term" value="C:plasma membrane"/>
    <property type="evidence" value="ECO:0007669"/>
    <property type="project" value="UniProtKB-SubCell"/>
</dbReference>
<dbReference type="Pfam" id="PF03748">
    <property type="entry name" value="FliL"/>
    <property type="match status" value="1"/>
</dbReference>
<dbReference type="GO" id="GO:0006935">
    <property type="term" value="P:chemotaxis"/>
    <property type="evidence" value="ECO:0007669"/>
    <property type="project" value="UniProtKB-KW"/>
</dbReference>
<comment type="subcellular location">
    <subcellularLocation>
        <location evidence="2">Cell membrane</location>
        <topology evidence="2">Single-pass membrane protein</topology>
    </subcellularLocation>
</comment>
<evidence type="ECO:0000256" key="8">
    <source>
        <dbReference type="ARBA" id="ARBA00022989"/>
    </source>
</evidence>
<evidence type="ECO:0000256" key="5">
    <source>
        <dbReference type="ARBA" id="ARBA00022500"/>
    </source>
</evidence>
<dbReference type="Proteomes" id="UP000196531">
    <property type="component" value="Unassembled WGS sequence"/>
</dbReference>
<feature type="transmembrane region" description="Helical" evidence="10">
    <location>
        <begin position="20"/>
        <end position="39"/>
    </location>
</feature>
<evidence type="ECO:0000313" key="12">
    <source>
        <dbReference type="Proteomes" id="UP000196531"/>
    </source>
</evidence>
<keyword evidence="4 10" id="KW-1003">Cell membrane</keyword>
<evidence type="ECO:0000256" key="10">
    <source>
        <dbReference type="RuleBase" id="RU364125"/>
    </source>
</evidence>
<evidence type="ECO:0000256" key="9">
    <source>
        <dbReference type="ARBA" id="ARBA00023136"/>
    </source>
</evidence>
<comment type="caution">
    <text evidence="11">The sequence shown here is derived from an EMBL/GenBank/DDBJ whole genome shotgun (WGS) entry which is preliminary data.</text>
</comment>
<dbReference type="PANTHER" id="PTHR35091:SF2">
    <property type="entry name" value="FLAGELLAR PROTEIN FLIL"/>
    <property type="match status" value="1"/>
</dbReference>
<protein>
    <recommendedName>
        <fullName evidence="10">Flagellar protein FliL</fullName>
    </recommendedName>
</protein>
<dbReference type="GO" id="GO:0071978">
    <property type="term" value="P:bacterial-type flagellum-dependent swarming motility"/>
    <property type="evidence" value="ECO:0007669"/>
    <property type="project" value="TreeGrafter"/>
</dbReference>
<dbReference type="InterPro" id="IPR005503">
    <property type="entry name" value="FliL"/>
</dbReference>